<dbReference type="RefSeq" id="WP_167177201.1">
    <property type="nucleotide sequence ID" value="NZ_BAAAEJ010000007.1"/>
</dbReference>
<keyword evidence="9" id="KW-1185">Reference proteome</keyword>
<comment type="caution">
    <text evidence="8">The sequence shown here is derived from an EMBL/GenBank/DDBJ whole genome shotgun (WGS) entry which is preliminary data.</text>
</comment>
<evidence type="ECO:0000256" key="1">
    <source>
        <dbReference type="ARBA" id="ARBA00009369"/>
    </source>
</evidence>
<evidence type="ECO:0000256" key="6">
    <source>
        <dbReference type="SAM" id="Phobius"/>
    </source>
</evidence>
<keyword evidence="6" id="KW-0812">Transmembrane</keyword>
<evidence type="ECO:0000256" key="5">
    <source>
        <dbReference type="SAM" id="MobiDB-lite"/>
    </source>
</evidence>
<name>A0ABP3I719_9CAUL</name>
<evidence type="ECO:0000256" key="3">
    <source>
        <dbReference type="ARBA" id="ARBA00022960"/>
    </source>
</evidence>
<evidence type="ECO:0000313" key="9">
    <source>
        <dbReference type="Proteomes" id="UP001500791"/>
    </source>
</evidence>
<comment type="similarity">
    <text evidence="1">Belongs to the MreC family.</text>
</comment>
<dbReference type="Proteomes" id="UP001500791">
    <property type="component" value="Unassembled WGS sequence"/>
</dbReference>
<accession>A0ABP3I719</accession>
<protein>
    <recommendedName>
        <fullName evidence="2">Cell shape-determining protein MreC</fullName>
    </recommendedName>
    <alternativeName>
        <fullName evidence="4">Cell shape protein MreC</fullName>
    </alternativeName>
</protein>
<feature type="transmembrane region" description="Helical" evidence="6">
    <location>
        <begin position="15"/>
        <end position="35"/>
    </location>
</feature>
<evidence type="ECO:0000313" key="8">
    <source>
        <dbReference type="EMBL" id="GAA0392917.1"/>
    </source>
</evidence>
<feature type="region of interest" description="Disordered" evidence="5">
    <location>
        <begin position="311"/>
        <end position="372"/>
    </location>
</feature>
<dbReference type="Gene3D" id="2.40.10.340">
    <property type="entry name" value="Rod shape-determining protein MreC, domain 1"/>
    <property type="match status" value="1"/>
</dbReference>
<sequence>MAFRDGPFDNMKLPLAWVAAVVVVVGMIASIFMLAGSNQKDATRVSYMRAGVENAAAPVGEVLSAPVRWTGNAFEYVQGYFFAVSENRRLRQEIAELNDWRDEAIALKNINGRYEKMLGVHTDPPIPMVTGRAVTDARGPFARARLVNLGTGDGVQAGNPVLSEHGVVGRISGVSGRVSRLVLLTDVSSRIPVMVERTNARAILTGDASRNPRLDYVRGVNMVQAGDRVITSGDGGGFPRGLPIGTVAKSVDGSWRVKLFSERAAIDYVRVLLFQDFNQLIDPSAITAPTLSSLNTAPAPTPQQAAAIADATTRRATANEAAAERARQAEARAVAREQAEAQARELARQQAATAPAQNTATPPAPSNGNTGG</sequence>
<evidence type="ECO:0000259" key="7">
    <source>
        <dbReference type="Pfam" id="PF04085"/>
    </source>
</evidence>
<evidence type="ECO:0000256" key="4">
    <source>
        <dbReference type="ARBA" id="ARBA00032089"/>
    </source>
</evidence>
<keyword evidence="6" id="KW-0472">Membrane</keyword>
<dbReference type="InterPro" id="IPR007221">
    <property type="entry name" value="MreC"/>
</dbReference>
<dbReference type="Pfam" id="PF04085">
    <property type="entry name" value="MreC"/>
    <property type="match status" value="1"/>
</dbReference>
<dbReference type="PANTHER" id="PTHR34138">
    <property type="entry name" value="CELL SHAPE-DETERMINING PROTEIN MREC"/>
    <property type="match status" value="1"/>
</dbReference>
<dbReference type="InterPro" id="IPR042175">
    <property type="entry name" value="Cell/Rod_MreC_2"/>
</dbReference>
<dbReference type="InterPro" id="IPR042177">
    <property type="entry name" value="Cell/Rod_1"/>
</dbReference>
<feature type="compositionally biased region" description="Basic and acidic residues" evidence="5">
    <location>
        <begin position="322"/>
        <end position="347"/>
    </location>
</feature>
<feature type="compositionally biased region" description="Low complexity" evidence="5">
    <location>
        <begin position="311"/>
        <end position="321"/>
    </location>
</feature>
<dbReference type="EMBL" id="BAAAEJ010000007">
    <property type="protein sequence ID" value="GAA0392917.1"/>
    <property type="molecule type" value="Genomic_DNA"/>
</dbReference>
<keyword evidence="6" id="KW-1133">Transmembrane helix</keyword>
<proteinExistence type="inferred from homology"/>
<feature type="compositionally biased region" description="Low complexity" evidence="5">
    <location>
        <begin position="348"/>
        <end position="361"/>
    </location>
</feature>
<dbReference type="PANTHER" id="PTHR34138:SF1">
    <property type="entry name" value="CELL SHAPE-DETERMINING PROTEIN MREC"/>
    <property type="match status" value="1"/>
</dbReference>
<dbReference type="Gene3D" id="2.40.10.350">
    <property type="entry name" value="Rod shape-determining protein MreC, domain 2"/>
    <property type="match status" value="1"/>
</dbReference>
<gene>
    <name evidence="8" type="primary">mreC</name>
    <name evidence="8" type="ORF">GCM10009093_19370</name>
</gene>
<feature type="domain" description="Rod shape-determining protein MreC beta-barrel core" evidence="7">
    <location>
        <begin position="138"/>
        <end position="271"/>
    </location>
</feature>
<dbReference type="InterPro" id="IPR055342">
    <property type="entry name" value="MreC_beta-barrel_core"/>
</dbReference>
<dbReference type="NCBIfam" id="NF010533">
    <property type="entry name" value="PRK13922.9-5"/>
    <property type="match status" value="1"/>
</dbReference>
<evidence type="ECO:0000256" key="2">
    <source>
        <dbReference type="ARBA" id="ARBA00013855"/>
    </source>
</evidence>
<keyword evidence="3" id="KW-0133">Cell shape</keyword>
<reference evidence="9" key="1">
    <citation type="journal article" date="2019" name="Int. J. Syst. Evol. Microbiol.">
        <title>The Global Catalogue of Microorganisms (GCM) 10K type strain sequencing project: providing services to taxonomists for standard genome sequencing and annotation.</title>
        <authorList>
            <consortium name="The Broad Institute Genomics Platform"/>
            <consortium name="The Broad Institute Genome Sequencing Center for Infectious Disease"/>
            <person name="Wu L."/>
            <person name="Ma J."/>
        </authorList>
    </citation>
    <scope>NUCLEOTIDE SEQUENCE [LARGE SCALE GENOMIC DNA]</scope>
    <source>
        <strain evidence="9">JCM 13476</strain>
    </source>
</reference>
<organism evidence="8 9">
    <name type="scientific">Brevundimonas terrae</name>
    <dbReference type="NCBI Taxonomy" id="363631"/>
    <lineage>
        <taxon>Bacteria</taxon>
        <taxon>Pseudomonadati</taxon>
        <taxon>Pseudomonadota</taxon>
        <taxon>Alphaproteobacteria</taxon>
        <taxon>Caulobacterales</taxon>
        <taxon>Caulobacteraceae</taxon>
        <taxon>Brevundimonas</taxon>
    </lineage>
</organism>